<proteinExistence type="predicted"/>
<dbReference type="Pfam" id="PF12693">
    <property type="entry name" value="GspL_C"/>
    <property type="match status" value="1"/>
</dbReference>
<dbReference type="GO" id="GO:0015628">
    <property type="term" value="P:protein secretion by the type II secretion system"/>
    <property type="evidence" value="ECO:0007669"/>
    <property type="project" value="InterPro"/>
</dbReference>
<evidence type="ECO:0000259" key="10">
    <source>
        <dbReference type="Pfam" id="PF05134"/>
    </source>
</evidence>
<keyword evidence="3" id="KW-1003">Cell membrane</keyword>
<reference evidence="12" key="1">
    <citation type="submission" date="2018-06" db="EMBL/GenBank/DDBJ databases">
        <authorList>
            <person name="Zhirakovskaya E."/>
        </authorList>
    </citation>
    <scope>NUCLEOTIDE SEQUENCE</scope>
</reference>
<dbReference type="SUPFAM" id="SSF53067">
    <property type="entry name" value="Actin-like ATPase domain"/>
    <property type="match status" value="1"/>
</dbReference>
<dbReference type="CDD" id="cd24017">
    <property type="entry name" value="ASKHA_T2SSL_N"/>
    <property type="match status" value="1"/>
</dbReference>
<dbReference type="Gene3D" id="3.30.1360.100">
    <property type="entry name" value="General secretion pathway protein M, EpsM"/>
    <property type="match status" value="1"/>
</dbReference>
<evidence type="ECO:0000256" key="2">
    <source>
        <dbReference type="ARBA" id="ARBA00022448"/>
    </source>
</evidence>
<dbReference type="InterPro" id="IPR024230">
    <property type="entry name" value="GspL_cyto_dom"/>
</dbReference>
<dbReference type="EMBL" id="UOFC01000219">
    <property type="protein sequence ID" value="VAW48608.1"/>
    <property type="molecule type" value="Genomic_DNA"/>
</dbReference>
<dbReference type="InterPro" id="IPR043129">
    <property type="entry name" value="ATPase_NBD"/>
</dbReference>
<name>A0A3B0VYA2_9ZZZZ</name>
<evidence type="ECO:0000259" key="11">
    <source>
        <dbReference type="Pfam" id="PF12693"/>
    </source>
</evidence>
<keyword evidence="4" id="KW-0997">Cell inner membrane</keyword>
<dbReference type="PIRSF" id="PIRSF015761">
    <property type="entry name" value="Protein_L"/>
    <property type="match status" value="1"/>
</dbReference>
<dbReference type="InterPro" id="IPR025691">
    <property type="entry name" value="GspL_pp_dom"/>
</dbReference>
<gene>
    <name evidence="12" type="ORF">MNBD_GAMMA03-88</name>
</gene>
<dbReference type="GO" id="GO:0009276">
    <property type="term" value="C:Gram-negative-bacterium-type cell wall"/>
    <property type="evidence" value="ECO:0007669"/>
    <property type="project" value="InterPro"/>
</dbReference>
<evidence type="ECO:0000256" key="6">
    <source>
        <dbReference type="ARBA" id="ARBA00022927"/>
    </source>
</evidence>
<evidence type="ECO:0000313" key="12">
    <source>
        <dbReference type="EMBL" id="VAW48608.1"/>
    </source>
</evidence>
<accession>A0A3B0VYA2</accession>
<feature type="domain" description="GspL periplasmic" evidence="11">
    <location>
        <begin position="255"/>
        <end position="380"/>
    </location>
</feature>
<keyword evidence="6" id="KW-0653">Protein transport</keyword>
<dbReference type="InterPro" id="IPR007812">
    <property type="entry name" value="T2SS_protein-GspL"/>
</dbReference>
<keyword evidence="7 9" id="KW-1133">Transmembrane helix</keyword>
<evidence type="ECO:0000256" key="7">
    <source>
        <dbReference type="ARBA" id="ARBA00022989"/>
    </source>
</evidence>
<dbReference type="AlphaFoldDB" id="A0A3B0VYA2"/>
<keyword evidence="2" id="KW-0813">Transport</keyword>
<comment type="subcellular location">
    <subcellularLocation>
        <location evidence="1">Cell inner membrane</location>
        <topology evidence="1">Single-pass membrane protein</topology>
    </subcellularLocation>
</comment>
<evidence type="ECO:0000256" key="8">
    <source>
        <dbReference type="ARBA" id="ARBA00023136"/>
    </source>
</evidence>
<evidence type="ECO:0000256" key="3">
    <source>
        <dbReference type="ARBA" id="ARBA00022475"/>
    </source>
</evidence>
<keyword evidence="5 9" id="KW-0812">Transmembrane</keyword>
<dbReference type="Pfam" id="PF05134">
    <property type="entry name" value="T2SSL"/>
    <property type="match status" value="1"/>
</dbReference>
<protein>
    <recommendedName>
        <fullName evidence="13">General secretion pathway protein L</fullName>
    </recommendedName>
</protein>
<sequence>MLNKQITVPLEVTTLALNNLTARFNLAGELIIEDIKGQVLETAECLAQLNKQGNLKSVLSLVWVPSQLVVLTEVFVPGKRKSDWVTALPYALEESLSEPVENLHFVPLKRHKEGMVSVAIVAHQWMQKWMDTLQSLGLNHVQLVSDCFRVPVPKNVIQLLAETESTEEHEDSKVVWNVITESTMLHIRSGSYSGFSVSESCLEPFINAIQQTGKKVSLNHLAEKHLLNSHLDFEKSISQLTLRTAAYQAQSKHLKYWQDWRWVGLFIGLILIISLVATWQKTQTLIEQTQQYQTETERLFKEMFPDVKRVVNIKMQAQTRLSNQGRGGGNTSSLIKLLQAIEPLFKAEPNIEINRIQWKADAKNEVLEVRVSAQQTSQLQTIVSMSQQQKRAAKIELELKNVTPNLVEGVFHVTAK</sequence>
<dbReference type="GO" id="GO:0015627">
    <property type="term" value="C:type II protein secretion system complex"/>
    <property type="evidence" value="ECO:0007669"/>
    <property type="project" value="InterPro"/>
</dbReference>
<keyword evidence="8 9" id="KW-0472">Membrane</keyword>
<evidence type="ECO:0000256" key="5">
    <source>
        <dbReference type="ARBA" id="ARBA00022692"/>
    </source>
</evidence>
<feature type="transmembrane region" description="Helical" evidence="9">
    <location>
        <begin position="260"/>
        <end position="279"/>
    </location>
</feature>
<evidence type="ECO:0000256" key="1">
    <source>
        <dbReference type="ARBA" id="ARBA00004377"/>
    </source>
</evidence>
<evidence type="ECO:0008006" key="13">
    <source>
        <dbReference type="Google" id="ProtNLM"/>
    </source>
</evidence>
<dbReference type="Gene3D" id="3.30.420.380">
    <property type="match status" value="1"/>
</dbReference>
<evidence type="ECO:0000256" key="9">
    <source>
        <dbReference type="SAM" id="Phobius"/>
    </source>
</evidence>
<dbReference type="NCBIfam" id="TIGR01709">
    <property type="entry name" value="typeII_sec_gspL"/>
    <property type="match status" value="1"/>
</dbReference>
<evidence type="ECO:0000256" key="4">
    <source>
        <dbReference type="ARBA" id="ARBA00022519"/>
    </source>
</evidence>
<organism evidence="12">
    <name type="scientific">hydrothermal vent metagenome</name>
    <dbReference type="NCBI Taxonomy" id="652676"/>
    <lineage>
        <taxon>unclassified sequences</taxon>
        <taxon>metagenomes</taxon>
        <taxon>ecological metagenomes</taxon>
    </lineage>
</organism>
<feature type="domain" description="GspL cytoplasmic actin-ATPase-like" evidence="10">
    <location>
        <begin position="41"/>
        <end position="159"/>
    </location>
</feature>
<dbReference type="GO" id="GO:0005886">
    <property type="term" value="C:plasma membrane"/>
    <property type="evidence" value="ECO:0007669"/>
    <property type="project" value="UniProtKB-SubCell"/>
</dbReference>